<evidence type="ECO:0000313" key="2">
    <source>
        <dbReference type="EMBL" id="KKN87494.1"/>
    </source>
</evidence>
<sequence length="102" mass="11501">MSKLTRATVPMCGKCEGEMIENVAKRGSFVYRCLVCGDNTYGPRYWGYYPVDVAGVVTDLRFIAKSWREMGQEDTADHYDGMADRLEGKDAEANHERPQPTS</sequence>
<name>A0A0F9U7B1_9ZZZZ</name>
<gene>
    <name evidence="2" type="ORF">LCGC14_0259490</name>
</gene>
<feature type="region of interest" description="Disordered" evidence="1">
    <location>
        <begin position="74"/>
        <end position="102"/>
    </location>
</feature>
<protein>
    <submittedName>
        <fullName evidence="2">Uncharacterized protein</fullName>
    </submittedName>
</protein>
<evidence type="ECO:0000256" key="1">
    <source>
        <dbReference type="SAM" id="MobiDB-lite"/>
    </source>
</evidence>
<proteinExistence type="predicted"/>
<comment type="caution">
    <text evidence="2">The sequence shown here is derived from an EMBL/GenBank/DDBJ whole genome shotgun (WGS) entry which is preliminary data.</text>
</comment>
<accession>A0A0F9U7B1</accession>
<reference evidence="2" key="1">
    <citation type="journal article" date="2015" name="Nature">
        <title>Complex archaea that bridge the gap between prokaryotes and eukaryotes.</title>
        <authorList>
            <person name="Spang A."/>
            <person name="Saw J.H."/>
            <person name="Jorgensen S.L."/>
            <person name="Zaremba-Niedzwiedzka K."/>
            <person name="Martijn J."/>
            <person name="Lind A.E."/>
            <person name="van Eijk R."/>
            <person name="Schleper C."/>
            <person name="Guy L."/>
            <person name="Ettema T.J."/>
        </authorList>
    </citation>
    <scope>NUCLEOTIDE SEQUENCE</scope>
</reference>
<dbReference type="EMBL" id="LAZR01000138">
    <property type="protein sequence ID" value="KKN87494.1"/>
    <property type="molecule type" value="Genomic_DNA"/>
</dbReference>
<dbReference type="AlphaFoldDB" id="A0A0F9U7B1"/>
<organism evidence="2">
    <name type="scientific">marine sediment metagenome</name>
    <dbReference type="NCBI Taxonomy" id="412755"/>
    <lineage>
        <taxon>unclassified sequences</taxon>
        <taxon>metagenomes</taxon>
        <taxon>ecological metagenomes</taxon>
    </lineage>
</organism>